<dbReference type="Proteomes" id="UP000000763">
    <property type="component" value="Chromosome 3"/>
</dbReference>
<accession>Q851W8</accession>
<gene>
    <name evidence="1" type="primary">OSJNBb0111B07.3</name>
</gene>
<proteinExistence type="predicted"/>
<evidence type="ECO:0000313" key="2">
    <source>
        <dbReference type="Proteomes" id="UP000000763"/>
    </source>
</evidence>
<sequence>MARRGGRAGPMTTGSWTVNTRAATAVRAGARTSCMEGEVAVGSIVEE</sequence>
<dbReference type="EMBL" id="AC097280">
    <property type="protein sequence ID" value="AAO34494.1"/>
    <property type="molecule type" value="Genomic_DNA"/>
</dbReference>
<reference evidence="2" key="1">
    <citation type="journal article" date="2005" name="Nature">
        <title>The map-based sequence of the rice genome.</title>
        <authorList>
            <consortium name="International rice genome sequencing project (IRGSP)"/>
            <person name="Matsumoto T."/>
            <person name="Wu J."/>
            <person name="Kanamori H."/>
            <person name="Katayose Y."/>
            <person name="Fujisawa M."/>
            <person name="Namiki N."/>
            <person name="Mizuno H."/>
            <person name="Yamamoto K."/>
            <person name="Antonio B.A."/>
            <person name="Baba T."/>
            <person name="Sakata K."/>
            <person name="Nagamura Y."/>
            <person name="Aoki H."/>
            <person name="Arikawa K."/>
            <person name="Arita K."/>
            <person name="Bito T."/>
            <person name="Chiden Y."/>
            <person name="Fujitsuka N."/>
            <person name="Fukunaka R."/>
            <person name="Hamada M."/>
            <person name="Harada C."/>
            <person name="Hayashi A."/>
            <person name="Hijishita S."/>
            <person name="Honda M."/>
            <person name="Hosokawa S."/>
            <person name="Ichikawa Y."/>
            <person name="Idonuma A."/>
            <person name="Iijima M."/>
            <person name="Ikeda M."/>
            <person name="Ikeno M."/>
            <person name="Ito K."/>
            <person name="Ito S."/>
            <person name="Ito T."/>
            <person name="Ito Y."/>
            <person name="Ito Y."/>
            <person name="Iwabuchi A."/>
            <person name="Kamiya K."/>
            <person name="Karasawa W."/>
            <person name="Kurita K."/>
            <person name="Katagiri S."/>
            <person name="Kikuta A."/>
            <person name="Kobayashi H."/>
            <person name="Kobayashi N."/>
            <person name="Machita K."/>
            <person name="Maehara T."/>
            <person name="Masukawa M."/>
            <person name="Mizubayashi T."/>
            <person name="Mukai Y."/>
            <person name="Nagasaki H."/>
            <person name="Nagata Y."/>
            <person name="Naito S."/>
            <person name="Nakashima M."/>
            <person name="Nakama Y."/>
            <person name="Nakamichi Y."/>
            <person name="Nakamura M."/>
            <person name="Meguro A."/>
            <person name="Negishi M."/>
            <person name="Ohta I."/>
            <person name="Ohta T."/>
            <person name="Okamoto M."/>
            <person name="Ono N."/>
            <person name="Saji S."/>
            <person name="Sakaguchi M."/>
            <person name="Sakai K."/>
            <person name="Shibata M."/>
            <person name="Shimokawa T."/>
            <person name="Song J."/>
            <person name="Takazaki Y."/>
            <person name="Terasawa K."/>
            <person name="Tsugane M."/>
            <person name="Tsuji K."/>
            <person name="Ueda S."/>
            <person name="Waki K."/>
            <person name="Yamagata H."/>
            <person name="Yamamoto M."/>
            <person name="Yamamoto S."/>
            <person name="Yamane H."/>
            <person name="Yoshiki S."/>
            <person name="Yoshihara R."/>
            <person name="Yukawa K."/>
            <person name="Zhong H."/>
            <person name="Yano M."/>
            <person name="Yuan Q."/>
            <person name="Ouyang S."/>
            <person name="Liu J."/>
            <person name="Jones K.M."/>
            <person name="Gansberger K."/>
            <person name="Moffat K."/>
            <person name="Hill J."/>
            <person name="Bera J."/>
            <person name="Fadrosh D."/>
            <person name="Jin S."/>
            <person name="Johri S."/>
            <person name="Kim M."/>
            <person name="Overton L."/>
            <person name="Reardon M."/>
            <person name="Tsitrin T."/>
            <person name="Vuong H."/>
            <person name="Weaver B."/>
            <person name="Ciecko A."/>
            <person name="Tallon L."/>
            <person name="Jackson J."/>
            <person name="Pai G."/>
            <person name="Aken S.V."/>
            <person name="Utterback T."/>
            <person name="Reidmuller S."/>
            <person name="Feldblyum T."/>
            <person name="Hsiao J."/>
            <person name="Zismann V."/>
            <person name="Iobst S."/>
            <person name="de Vazeille A.R."/>
            <person name="Buell C.R."/>
            <person name="Ying K."/>
            <person name="Li Y."/>
            <person name="Lu T."/>
            <person name="Huang Y."/>
            <person name="Zhao Q."/>
            <person name="Feng Q."/>
            <person name="Zhang L."/>
            <person name="Zhu J."/>
            <person name="Weng Q."/>
            <person name="Mu J."/>
            <person name="Lu Y."/>
            <person name="Fan D."/>
            <person name="Liu Y."/>
            <person name="Guan J."/>
            <person name="Zhang Y."/>
            <person name="Yu S."/>
            <person name="Liu X."/>
            <person name="Zhang Y."/>
            <person name="Hong G."/>
            <person name="Han B."/>
            <person name="Choisne N."/>
            <person name="Demange N."/>
            <person name="Orjeda G."/>
            <person name="Samain S."/>
            <person name="Cattolico L."/>
            <person name="Pelletier E."/>
            <person name="Couloux A."/>
            <person name="Segurens B."/>
            <person name="Wincker P."/>
            <person name="D'Hont A."/>
            <person name="Scarpelli C."/>
            <person name="Weissenbach J."/>
            <person name="Salanoubat M."/>
            <person name="Quetier F."/>
            <person name="Yu Y."/>
            <person name="Kim H.R."/>
            <person name="Rambo T."/>
            <person name="Currie J."/>
            <person name="Collura K."/>
            <person name="Luo M."/>
            <person name="Yang T."/>
            <person name="Ammiraju J.S.S."/>
            <person name="Engler F."/>
            <person name="Soderlund C."/>
            <person name="Wing R.A."/>
            <person name="Palmer L.E."/>
            <person name="de la Bastide M."/>
            <person name="Spiegel L."/>
            <person name="Nascimento L."/>
            <person name="Zutavern T."/>
            <person name="O'Shaughnessy A."/>
            <person name="Dike S."/>
            <person name="Dedhia N."/>
            <person name="Preston R."/>
            <person name="Balija V."/>
            <person name="McCombie W.R."/>
            <person name="Chow T."/>
            <person name="Chen H."/>
            <person name="Chung M."/>
            <person name="Chen C."/>
            <person name="Shaw J."/>
            <person name="Wu H."/>
            <person name="Hsiao K."/>
            <person name="Chao Y."/>
            <person name="Chu M."/>
            <person name="Cheng C."/>
            <person name="Hour A."/>
            <person name="Lee P."/>
            <person name="Lin S."/>
            <person name="Lin Y."/>
            <person name="Liou J."/>
            <person name="Liu S."/>
            <person name="Hsing Y."/>
            <person name="Raghuvanshi S."/>
            <person name="Mohanty A."/>
            <person name="Bharti A.K."/>
            <person name="Gaur A."/>
            <person name="Gupta V."/>
            <person name="Kumar D."/>
            <person name="Ravi V."/>
            <person name="Vij S."/>
            <person name="Kapur A."/>
            <person name="Khurana P."/>
            <person name="Khurana P."/>
            <person name="Khurana J.P."/>
            <person name="Tyagi A.K."/>
            <person name="Gaikwad K."/>
            <person name="Singh A."/>
            <person name="Dalal V."/>
            <person name="Srivastava S."/>
            <person name="Dixit A."/>
            <person name="Pal A.K."/>
            <person name="Ghazi I.A."/>
            <person name="Yadav M."/>
            <person name="Pandit A."/>
            <person name="Bhargava A."/>
            <person name="Sureshbabu K."/>
            <person name="Batra K."/>
            <person name="Sharma T.R."/>
            <person name="Mohapatra T."/>
            <person name="Singh N.K."/>
            <person name="Messing J."/>
            <person name="Nelson A.B."/>
            <person name="Fuks G."/>
            <person name="Kavchok S."/>
            <person name="Keizer G."/>
            <person name="Linton E."/>
            <person name="Llaca V."/>
            <person name="Song R."/>
            <person name="Tanyolac B."/>
            <person name="Young S."/>
            <person name="Ho-Il K."/>
            <person name="Hahn J.H."/>
            <person name="Sangsakoo G."/>
            <person name="Vanavichit A."/>
            <person name="de Mattos Luiz.A.T."/>
            <person name="Zimmer P.D."/>
            <person name="Malone G."/>
            <person name="Dellagostin O."/>
            <person name="de Oliveira A.C."/>
            <person name="Bevan M."/>
            <person name="Bancroft I."/>
            <person name="Minx P."/>
            <person name="Cordum H."/>
            <person name="Wilson R."/>
            <person name="Cheng Z."/>
            <person name="Jin W."/>
            <person name="Jiang J."/>
            <person name="Leong S.A."/>
            <person name="Iwama H."/>
            <person name="Gojobori T."/>
            <person name="Itoh T."/>
            <person name="Niimura Y."/>
            <person name="Fujii Y."/>
            <person name="Habara T."/>
            <person name="Sakai H."/>
            <person name="Sato Y."/>
            <person name="Wilson G."/>
            <person name="Kumar K."/>
            <person name="McCouch S."/>
            <person name="Juretic N."/>
            <person name="Hoen D."/>
            <person name="Wright S."/>
            <person name="Bruskiewich R."/>
            <person name="Bureau T."/>
            <person name="Miyao A."/>
            <person name="Hirochika H."/>
            <person name="Nishikawa T."/>
            <person name="Kadowaki K."/>
            <person name="Sugiura M."/>
            <person name="Burr B."/>
            <person name="Sasaki T."/>
        </authorList>
    </citation>
    <scope>NUCLEOTIDE SEQUENCE [LARGE SCALE GENOMIC DNA]</scope>
    <source>
        <strain evidence="2">cv. Nipponbare</strain>
    </source>
</reference>
<evidence type="ECO:0000313" key="1">
    <source>
        <dbReference type="EMBL" id="AAO34494.1"/>
    </source>
</evidence>
<protein>
    <submittedName>
        <fullName evidence="1">Uncharacterized protein</fullName>
    </submittedName>
</protein>
<organism evidence="1 2">
    <name type="scientific">Oryza sativa subsp. japonica</name>
    <name type="common">Rice</name>
    <dbReference type="NCBI Taxonomy" id="39947"/>
    <lineage>
        <taxon>Eukaryota</taxon>
        <taxon>Viridiplantae</taxon>
        <taxon>Streptophyta</taxon>
        <taxon>Embryophyta</taxon>
        <taxon>Tracheophyta</taxon>
        <taxon>Spermatophyta</taxon>
        <taxon>Magnoliopsida</taxon>
        <taxon>Liliopsida</taxon>
        <taxon>Poales</taxon>
        <taxon>Poaceae</taxon>
        <taxon>BOP clade</taxon>
        <taxon>Oryzoideae</taxon>
        <taxon>Oryzeae</taxon>
        <taxon>Oryzinae</taxon>
        <taxon>Oryza</taxon>
        <taxon>Oryza sativa</taxon>
    </lineage>
</organism>
<name>Q851W8_ORYSJ</name>
<reference evidence="2" key="2">
    <citation type="journal article" date="2008" name="Nucleic Acids Res.">
        <title>The rice annotation project database (RAP-DB): 2008 update.</title>
        <authorList>
            <consortium name="The rice annotation project (RAP)"/>
        </authorList>
    </citation>
    <scope>GENOME REANNOTATION</scope>
    <source>
        <strain evidence="2">cv. Nipponbare</strain>
    </source>
</reference>
<dbReference type="AlphaFoldDB" id="Q851W8"/>